<dbReference type="Gene3D" id="3.30.420.10">
    <property type="entry name" value="Ribonuclease H-like superfamily/Ribonuclease H"/>
    <property type="match status" value="1"/>
</dbReference>
<dbReference type="AlphaFoldDB" id="A0A1I0A5U0"/>
<dbReference type="SMART" id="SM00479">
    <property type="entry name" value="EXOIII"/>
    <property type="match status" value="1"/>
</dbReference>
<feature type="domain" description="Exonuclease" evidence="5">
    <location>
        <begin position="53"/>
        <end position="234"/>
    </location>
</feature>
<dbReference type="GO" id="GO:0008408">
    <property type="term" value="F:3'-5' exonuclease activity"/>
    <property type="evidence" value="ECO:0007669"/>
    <property type="project" value="TreeGrafter"/>
</dbReference>
<evidence type="ECO:0000313" key="7">
    <source>
        <dbReference type="Proteomes" id="UP000198762"/>
    </source>
</evidence>
<dbReference type="InterPro" id="IPR012337">
    <property type="entry name" value="RNaseH-like_sf"/>
</dbReference>
<evidence type="ECO:0000256" key="1">
    <source>
        <dbReference type="ARBA" id="ARBA00022722"/>
    </source>
</evidence>
<dbReference type="SUPFAM" id="SSF53098">
    <property type="entry name" value="Ribonuclease H-like"/>
    <property type="match status" value="1"/>
</dbReference>
<evidence type="ECO:0000256" key="4">
    <source>
        <dbReference type="SAM" id="MobiDB-lite"/>
    </source>
</evidence>
<dbReference type="GO" id="GO:0006259">
    <property type="term" value="P:DNA metabolic process"/>
    <property type="evidence" value="ECO:0007669"/>
    <property type="project" value="UniProtKB-ARBA"/>
</dbReference>
<dbReference type="PANTHER" id="PTHR30231">
    <property type="entry name" value="DNA POLYMERASE III SUBUNIT EPSILON"/>
    <property type="match status" value="1"/>
</dbReference>
<dbReference type="InterPro" id="IPR036397">
    <property type="entry name" value="RNaseH_sf"/>
</dbReference>
<accession>A0A1I0A5U0</accession>
<reference evidence="7" key="1">
    <citation type="submission" date="2016-10" db="EMBL/GenBank/DDBJ databases">
        <authorList>
            <person name="Varghese N."/>
            <person name="Submissions S."/>
        </authorList>
    </citation>
    <scope>NUCLEOTIDE SEQUENCE [LARGE SCALE GENOMIC DNA]</scope>
    <source>
        <strain evidence="7">CGMCC 1.6489</strain>
    </source>
</reference>
<evidence type="ECO:0000313" key="6">
    <source>
        <dbReference type="EMBL" id="SES89482.1"/>
    </source>
</evidence>
<sequence>MSTRRRASGYGHRPTGDWPDRMSSLARETSDPRLRTFYEAFSITPDTTVEEVPMVAMDFETTGLDPNQHSIVSIGLVPFTFRRIRLAEARHWVVRPQLPLHQTSVTIHGITHTDIQEAPDLGDILDELLPALAGRIPVVHYRAIERPFLDVALRWRLKEGIDFPVIDTMAIEAHLHPDRNPTRWQRLWGKKPVSIRLADSRLRYNLPHYPGHNALIDAIGTAELLQAQIRHHFGPDTPIRDLWL</sequence>
<dbReference type="RefSeq" id="WP_091848903.1">
    <property type="nucleotide sequence ID" value="NZ_FOHZ01000002.1"/>
</dbReference>
<evidence type="ECO:0000256" key="3">
    <source>
        <dbReference type="ARBA" id="ARBA00022839"/>
    </source>
</evidence>
<keyword evidence="2" id="KW-0378">Hydrolase</keyword>
<proteinExistence type="predicted"/>
<dbReference type="GO" id="GO:0005829">
    <property type="term" value="C:cytosol"/>
    <property type="evidence" value="ECO:0007669"/>
    <property type="project" value="TreeGrafter"/>
</dbReference>
<evidence type="ECO:0000256" key="2">
    <source>
        <dbReference type="ARBA" id="ARBA00022801"/>
    </source>
</evidence>
<dbReference type="STRING" id="430453.SAMN04487962_102223"/>
<dbReference type="EMBL" id="FOHZ01000002">
    <property type="protein sequence ID" value="SES89482.1"/>
    <property type="molecule type" value="Genomic_DNA"/>
</dbReference>
<dbReference type="GO" id="GO:0003676">
    <property type="term" value="F:nucleic acid binding"/>
    <property type="evidence" value="ECO:0007669"/>
    <property type="project" value="InterPro"/>
</dbReference>
<dbReference type="NCBIfam" id="NF006602">
    <property type="entry name" value="PRK09146.1"/>
    <property type="match status" value="1"/>
</dbReference>
<evidence type="ECO:0000259" key="5">
    <source>
        <dbReference type="SMART" id="SM00479"/>
    </source>
</evidence>
<dbReference type="Pfam" id="PF00929">
    <property type="entry name" value="RNase_T"/>
    <property type="match status" value="1"/>
</dbReference>
<name>A0A1I0A5U0_9GAMM</name>
<keyword evidence="1" id="KW-0540">Nuclease</keyword>
<feature type="region of interest" description="Disordered" evidence="4">
    <location>
        <begin position="1"/>
        <end position="26"/>
    </location>
</feature>
<gene>
    <name evidence="6" type="ORF">SAMN04487962_102223</name>
</gene>
<dbReference type="OrthoDB" id="5497329at2"/>
<protein>
    <submittedName>
        <fullName evidence="6">DNA polymerase-3 subunit epsilon</fullName>
    </submittedName>
</protein>
<dbReference type="Proteomes" id="UP000198762">
    <property type="component" value="Unassembled WGS sequence"/>
</dbReference>
<keyword evidence="3" id="KW-0269">Exonuclease</keyword>
<dbReference type="CDD" id="cd06127">
    <property type="entry name" value="DEDDh"/>
    <property type="match status" value="1"/>
</dbReference>
<organism evidence="6 7">
    <name type="scientific">Marinobacter segnicrescens</name>
    <dbReference type="NCBI Taxonomy" id="430453"/>
    <lineage>
        <taxon>Bacteria</taxon>
        <taxon>Pseudomonadati</taxon>
        <taxon>Pseudomonadota</taxon>
        <taxon>Gammaproteobacteria</taxon>
        <taxon>Pseudomonadales</taxon>
        <taxon>Marinobacteraceae</taxon>
        <taxon>Marinobacter</taxon>
    </lineage>
</organism>
<dbReference type="PANTHER" id="PTHR30231:SF4">
    <property type="entry name" value="PROTEIN NEN2"/>
    <property type="match status" value="1"/>
</dbReference>
<keyword evidence="7" id="KW-1185">Reference proteome</keyword>
<dbReference type="InterPro" id="IPR013520">
    <property type="entry name" value="Ribonucl_H"/>
</dbReference>